<dbReference type="AlphaFoldDB" id="I3D0S5"/>
<dbReference type="OrthoDB" id="9023at2157"/>
<name>I3D0S5_9ARCH</name>
<sequence>MAKLNCKDYGFECDFVVEGDLEKVIEQFGLHTEEVHGIDYSKEALMQIIMRKTR</sequence>
<dbReference type="PATRIC" id="fig|859350.6.peg.1602"/>
<protein>
    <recommendedName>
        <fullName evidence="3">DUF1059 domain-containing protein</fullName>
    </recommendedName>
</protein>
<dbReference type="RefSeq" id="WP_008300781.1">
    <property type="nucleotide sequence ID" value="NZ_AEXL02000130.1"/>
</dbReference>
<dbReference type="Proteomes" id="UP000003423">
    <property type="component" value="Unassembled WGS sequence"/>
</dbReference>
<comment type="caution">
    <text evidence="1">The sequence shown here is derived from an EMBL/GenBank/DDBJ whole genome shotgun (WGS) entry which is preliminary data.</text>
</comment>
<proteinExistence type="predicted"/>
<evidence type="ECO:0000313" key="1">
    <source>
        <dbReference type="EMBL" id="EIJ65318.1"/>
    </source>
</evidence>
<dbReference type="EMBL" id="AEXL02000130">
    <property type="protein sequence ID" value="EIJ65318.1"/>
    <property type="molecule type" value="Genomic_DNA"/>
</dbReference>
<dbReference type="Pfam" id="PF06348">
    <property type="entry name" value="DUF1059"/>
    <property type="match status" value="1"/>
</dbReference>
<organism evidence="1 2">
    <name type="scientific">Candidatus Nitrosopumilus salarius BD31</name>
    <dbReference type="NCBI Taxonomy" id="859350"/>
    <lineage>
        <taxon>Archaea</taxon>
        <taxon>Nitrososphaerota</taxon>
        <taxon>Nitrososphaeria</taxon>
        <taxon>Nitrosopumilales</taxon>
        <taxon>Nitrosopumilaceae</taxon>
        <taxon>Nitrosopumilus</taxon>
    </lineage>
</organism>
<accession>I3D0S5</accession>
<reference evidence="1 2" key="1">
    <citation type="journal article" date="2012" name="J. Bacteriol.">
        <title>Genome sequence of "Candidatus Nitrosopumilus salaria" BD31, an ammonia-oxidizing archaeon from the San Francisco Bay estuary.</title>
        <authorList>
            <person name="Mosier A.C."/>
            <person name="Allen E.E."/>
            <person name="Kim M."/>
            <person name="Ferriera S."/>
            <person name="Francis C.A."/>
        </authorList>
    </citation>
    <scope>NUCLEOTIDE SEQUENCE [LARGE SCALE GENOMIC DNA]</scope>
    <source>
        <strain evidence="1 2">BD31</strain>
    </source>
</reference>
<dbReference type="InterPro" id="IPR009409">
    <property type="entry name" value="DUF1059"/>
</dbReference>
<evidence type="ECO:0008006" key="3">
    <source>
        <dbReference type="Google" id="ProtNLM"/>
    </source>
</evidence>
<evidence type="ECO:0000313" key="2">
    <source>
        <dbReference type="Proteomes" id="UP000003423"/>
    </source>
</evidence>
<gene>
    <name evidence="1" type="ORF">BD31_I0991</name>
</gene>
<keyword evidence="2" id="KW-1185">Reference proteome</keyword>